<evidence type="ECO:0000256" key="2">
    <source>
        <dbReference type="ARBA" id="ARBA00022692"/>
    </source>
</evidence>
<name>A0A2C9L816_BIOGL</name>
<proteinExistence type="predicted"/>
<feature type="transmembrane region" description="Helical" evidence="5">
    <location>
        <begin position="80"/>
        <end position="104"/>
    </location>
</feature>
<feature type="domain" description="G-protein coupled receptors family 1 profile" evidence="6">
    <location>
        <begin position="51"/>
        <end position="323"/>
    </location>
</feature>
<evidence type="ECO:0000313" key="8">
    <source>
        <dbReference type="Proteomes" id="UP000076420"/>
    </source>
</evidence>
<dbReference type="SUPFAM" id="SSF81321">
    <property type="entry name" value="Family A G protein-coupled receptor-like"/>
    <property type="match status" value="1"/>
</dbReference>
<comment type="subcellular location">
    <subcellularLocation>
        <location evidence="1">Membrane</location>
    </subcellularLocation>
</comment>
<evidence type="ECO:0000256" key="1">
    <source>
        <dbReference type="ARBA" id="ARBA00004370"/>
    </source>
</evidence>
<sequence>MSPTNMNVTLKELGESKDIYQPFPSDDVRHYVELVNLAILSFPIALVGSLANIVNLIVFFRQGMDSTLNVALTALAISDLCSLLTLLLFVICLSPLLAVLAVPVKPSEAQHLTAGLPHGCFTRITSWITAYIAAERCLCVAYPLKIKRILTPRRTTGIIACIYILMIISLFPEYITLYLDWIWDAVSNRFLLGLTYRYNNLRLDGLTFLVYSLYMFASFVTVTLLTVILIVKLKNNAKWRKSATVDIDRSQRISNREQKAVKITLTLASLLIITFCPTIMVSMCGFLVPGFSVIGRYSNLFFLSWSFVQVFDATNASINIYLYYRLSSSYRRTFHELFPWCFTRELANTKQP</sequence>
<dbReference type="PANTHER" id="PTHR46641">
    <property type="entry name" value="FMRFAMIDE RECEPTOR-RELATED"/>
    <property type="match status" value="1"/>
</dbReference>
<reference evidence="7" key="1">
    <citation type="submission" date="2020-05" db="UniProtKB">
        <authorList>
            <consortium name="EnsemblMetazoa"/>
        </authorList>
    </citation>
    <scope>IDENTIFICATION</scope>
    <source>
        <strain evidence="7">BB02</strain>
    </source>
</reference>
<dbReference type="KEGG" id="bgt:106050345"/>
<feature type="transmembrane region" description="Helical" evidence="5">
    <location>
        <begin position="124"/>
        <end position="144"/>
    </location>
</feature>
<feature type="transmembrane region" description="Helical" evidence="5">
    <location>
        <begin position="263"/>
        <end position="288"/>
    </location>
</feature>
<dbReference type="EnsemblMetazoa" id="BGLB028152-RA">
    <property type="protein sequence ID" value="BGLB028152-PA"/>
    <property type="gene ID" value="BGLB028152"/>
</dbReference>
<keyword evidence="3 5" id="KW-1133">Transmembrane helix</keyword>
<evidence type="ECO:0000256" key="3">
    <source>
        <dbReference type="ARBA" id="ARBA00022989"/>
    </source>
</evidence>
<dbReference type="Pfam" id="PF10324">
    <property type="entry name" value="7TM_GPCR_Srw"/>
    <property type="match status" value="1"/>
</dbReference>
<organism evidence="7 8">
    <name type="scientific">Biomphalaria glabrata</name>
    <name type="common">Bloodfluke planorb</name>
    <name type="synonym">Freshwater snail</name>
    <dbReference type="NCBI Taxonomy" id="6526"/>
    <lineage>
        <taxon>Eukaryota</taxon>
        <taxon>Metazoa</taxon>
        <taxon>Spiralia</taxon>
        <taxon>Lophotrochozoa</taxon>
        <taxon>Mollusca</taxon>
        <taxon>Gastropoda</taxon>
        <taxon>Heterobranchia</taxon>
        <taxon>Euthyneura</taxon>
        <taxon>Panpulmonata</taxon>
        <taxon>Hygrophila</taxon>
        <taxon>Lymnaeoidea</taxon>
        <taxon>Planorbidae</taxon>
        <taxon>Biomphalaria</taxon>
    </lineage>
</organism>
<feature type="transmembrane region" description="Helical" evidence="5">
    <location>
        <begin position="156"/>
        <end position="179"/>
    </location>
</feature>
<dbReference type="GO" id="GO:0016020">
    <property type="term" value="C:membrane"/>
    <property type="evidence" value="ECO:0007669"/>
    <property type="project" value="UniProtKB-SubCell"/>
</dbReference>
<keyword evidence="4 5" id="KW-0472">Membrane</keyword>
<dbReference type="PANTHER" id="PTHR46641:SF2">
    <property type="entry name" value="FMRFAMIDE RECEPTOR"/>
    <property type="match status" value="1"/>
</dbReference>
<keyword evidence="2 5" id="KW-0812">Transmembrane</keyword>
<dbReference type="AlphaFoldDB" id="A0A2C9L816"/>
<dbReference type="STRING" id="6526.A0A2C9L816"/>
<dbReference type="InterPro" id="IPR019427">
    <property type="entry name" value="7TM_GPCR_serpentine_rcpt_Srw"/>
</dbReference>
<dbReference type="Gene3D" id="1.20.1070.10">
    <property type="entry name" value="Rhodopsin 7-helix transmembrane proteins"/>
    <property type="match status" value="1"/>
</dbReference>
<dbReference type="VEuPathDB" id="VectorBase:BGLAX_047210"/>
<dbReference type="PROSITE" id="PS50262">
    <property type="entry name" value="G_PROTEIN_RECEP_F1_2"/>
    <property type="match status" value="1"/>
</dbReference>
<dbReference type="InterPro" id="IPR017452">
    <property type="entry name" value="GPCR_Rhodpsn_7TM"/>
</dbReference>
<gene>
    <name evidence="7" type="primary">106050345</name>
</gene>
<protein>
    <recommendedName>
        <fullName evidence="6">G-protein coupled receptors family 1 profile domain-containing protein</fullName>
    </recommendedName>
</protein>
<feature type="transmembrane region" description="Helical" evidence="5">
    <location>
        <begin position="300"/>
        <end position="324"/>
    </location>
</feature>
<evidence type="ECO:0000256" key="5">
    <source>
        <dbReference type="SAM" id="Phobius"/>
    </source>
</evidence>
<evidence type="ECO:0000259" key="6">
    <source>
        <dbReference type="PROSITE" id="PS50262"/>
    </source>
</evidence>
<dbReference type="VEuPathDB" id="VectorBase:BGLB028152"/>
<evidence type="ECO:0000256" key="4">
    <source>
        <dbReference type="ARBA" id="ARBA00023136"/>
    </source>
</evidence>
<feature type="transmembrane region" description="Helical" evidence="5">
    <location>
        <begin position="34"/>
        <end position="60"/>
    </location>
</feature>
<dbReference type="InterPro" id="IPR052954">
    <property type="entry name" value="GPCR-Ligand_Int"/>
</dbReference>
<dbReference type="GO" id="GO:0008528">
    <property type="term" value="F:G protein-coupled peptide receptor activity"/>
    <property type="evidence" value="ECO:0007669"/>
    <property type="project" value="InterPro"/>
</dbReference>
<evidence type="ECO:0000313" key="7">
    <source>
        <dbReference type="EnsemblMetazoa" id="BGLB028152-PA"/>
    </source>
</evidence>
<dbReference type="Proteomes" id="UP000076420">
    <property type="component" value="Unassembled WGS sequence"/>
</dbReference>
<feature type="transmembrane region" description="Helical" evidence="5">
    <location>
        <begin position="208"/>
        <end position="231"/>
    </location>
</feature>
<accession>A0A2C9L816</accession>